<evidence type="ECO:0000256" key="1">
    <source>
        <dbReference type="SAM" id="SignalP"/>
    </source>
</evidence>
<accession>A0A150WLB8</accession>
<organism evidence="2 3">
    <name type="scientific">Bdellovibrio bacteriovorus</name>
    <dbReference type="NCBI Taxonomy" id="959"/>
    <lineage>
        <taxon>Bacteria</taxon>
        <taxon>Pseudomonadati</taxon>
        <taxon>Bdellovibrionota</taxon>
        <taxon>Bdellovibrionia</taxon>
        <taxon>Bdellovibrionales</taxon>
        <taxon>Pseudobdellovibrionaceae</taxon>
        <taxon>Bdellovibrio</taxon>
    </lineage>
</organism>
<protein>
    <submittedName>
        <fullName evidence="2">Uncharacterized protein</fullName>
    </submittedName>
</protein>
<name>A0A150WLB8_BDEBC</name>
<dbReference type="EMBL" id="LUKE01000002">
    <property type="protein sequence ID" value="KYG64799.1"/>
    <property type="molecule type" value="Genomic_DNA"/>
</dbReference>
<comment type="caution">
    <text evidence="2">The sequence shown here is derived from an EMBL/GenBank/DDBJ whole genome shotgun (WGS) entry which is preliminary data.</text>
</comment>
<evidence type="ECO:0000313" key="3">
    <source>
        <dbReference type="Proteomes" id="UP000075320"/>
    </source>
</evidence>
<reference evidence="2 3" key="1">
    <citation type="submission" date="2016-03" db="EMBL/GenBank/DDBJ databases">
        <authorList>
            <person name="Ploux O."/>
        </authorList>
    </citation>
    <scope>NUCLEOTIDE SEQUENCE [LARGE SCALE GENOMIC DNA]</scope>
    <source>
        <strain evidence="2 3">R0</strain>
    </source>
</reference>
<feature type="signal peptide" evidence="1">
    <location>
        <begin position="1"/>
        <end position="24"/>
    </location>
</feature>
<gene>
    <name evidence="2" type="ORF">AZI86_11380</name>
</gene>
<evidence type="ECO:0000313" key="2">
    <source>
        <dbReference type="EMBL" id="KYG64799.1"/>
    </source>
</evidence>
<keyword evidence="1" id="KW-0732">Signal</keyword>
<dbReference type="AlphaFoldDB" id="A0A150WLB8"/>
<sequence length="607" mass="67339">MKQSLLKIIFVFGTLALQGFTANATESEGGICLNCLTSSKKSAIQEIAEFGCDAQKMTQECQAWFKENPDDLKYAKDCSKPEAEKVTWMQACKEAGIENWTEILDLLTYSAKAIEACDADMECKRNLAKEAFFSCKNKDGSIQYPCVDTKQLEDVYAGDLARKRDKVRALALQDKSYREEIEKAGYQMPKSDGRGFDFSASALKAMAEAKMKELGVKYACYNSAGYAHMACYAVASIVDPTIIAAAPGVVIKGSKWASLALKARKAGEVSEVAAVTSIGPKKIVTASVPNPQVAAWRLRERGKVAAADKIEQKLIADFSKAKIIPSSAKEVSPGGAQLVTLDNGMQGIWKPNIKGRASREVATYNVNKHLGLNQVPLTVKKKLGDQDGSIQFFVENTRSAPTWGNFNNPDFLLLQDYLTMNPGRDVDNFFYHEGRPIAFGHRLSFSKERRYEGPNFPDRVNMILERKASLDKQIAETNAEIAKSQGVFQGSKLKKLEEQLRHLKNEQKYEVANFGGLGLTKHAAEKLEKTSLAEWKMVTKDLTVQERKEFLERKDKAVAAIRKARSELGDSGIPKGPHLPWDEGLNNHNFDDLKPYEYPVEAPLGFK</sequence>
<dbReference type="RefSeq" id="WP_061835310.1">
    <property type="nucleotide sequence ID" value="NZ_LUKE01000002.1"/>
</dbReference>
<keyword evidence="3" id="KW-1185">Reference proteome</keyword>
<dbReference type="Proteomes" id="UP000075320">
    <property type="component" value="Unassembled WGS sequence"/>
</dbReference>
<feature type="chain" id="PRO_5007572844" evidence="1">
    <location>
        <begin position="25"/>
        <end position="607"/>
    </location>
</feature>
<proteinExistence type="predicted"/>